<dbReference type="SUPFAM" id="SSF54060">
    <property type="entry name" value="His-Me finger endonucleases"/>
    <property type="match status" value="1"/>
</dbReference>
<dbReference type="InterPro" id="IPR026444">
    <property type="entry name" value="Secre_tail"/>
</dbReference>
<dbReference type="PANTHER" id="PTHR33607:SF2">
    <property type="entry name" value="ENDONUCLEASE-1"/>
    <property type="match status" value="1"/>
</dbReference>
<evidence type="ECO:0000256" key="6">
    <source>
        <dbReference type="SAM" id="SignalP"/>
    </source>
</evidence>
<dbReference type="InterPro" id="IPR044925">
    <property type="entry name" value="His-Me_finger_sf"/>
</dbReference>
<dbReference type="GO" id="GO:0004518">
    <property type="term" value="F:nuclease activity"/>
    <property type="evidence" value="ECO:0007669"/>
    <property type="project" value="UniProtKB-KW"/>
</dbReference>
<evidence type="ECO:0000259" key="7">
    <source>
        <dbReference type="Pfam" id="PF18962"/>
    </source>
</evidence>
<dbReference type="InterPro" id="IPR007346">
    <property type="entry name" value="Endonuclease-I"/>
</dbReference>
<sequence length="368" mass="40597">MKNKLTLLLLFLSCATFAQDGAPASPYYNDMDWNLTGMALKSALATKITTTHTNYLTYSQVWNATQVTDLDPANSNNVLLLYGFSSNTCPSSPTDDKDHRSRDKFSNGGSSSCEWNREHVYAKALASPPLDDGGASDAGEDAHHLRASDVDRNNDRSSEKFAAGSGNSGDITSTTWYPGDEWKGDVARMMMYMYLHYGSQCLPINVGVGNPVANDTDMIDLFLQWNAEDPVSEYEDNRNTYHGNTANTYAQGNRNPFIDNPYLATVIWGGPAAENRWPTIFLSSENFDLATLVNVYPNPTNNNTIFVSSPSSLKEMVVYNINGQVVQEVKNPNTISSQTYQISNLNSGFYMIKVASENATITKKIIVN</sequence>
<dbReference type="NCBIfam" id="TIGR04183">
    <property type="entry name" value="Por_Secre_tail"/>
    <property type="match status" value="1"/>
</dbReference>
<dbReference type="Proteomes" id="UP000431264">
    <property type="component" value="Unassembled WGS sequence"/>
</dbReference>
<keyword evidence="3 6" id="KW-0732">Signal</keyword>
<comment type="similarity">
    <text evidence="1">Belongs to the EndA/NucM nuclease family.</text>
</comment>
<dbReference type="OrthoDB" id="5485925at2"/>
<dbReference type="PANTHER" id="PTHR33607">
    <property type="entry name" value="ENDONUCLEASE-1"/>
    <property type="match status" value="1"/>
</dbReference>
<feature type="compositionally biased region" description="Basic and acidic residues" evidence="5">
    <location>
        <begin position="146"/>
        <end position="159"/>
    </location>
</feature>
<evidence type="ECO:0000256" key="5">
    <source>
        <dbReference type="SAM" id="MobiDB-lite"/>
    </source>
</evidence>
<name>A0A6I4IER9_9FLAO</name>
<dbReference type="Pfam" id="PF04231">
    <property type="entry name" value="Endonuclease_1"/>
    <property type="match status" value="1"/>
</dbReference>
<dbReference type="EMBL" id="WQLW01000002">
    <property type="protein sequence ID" value="MVO08095.1"/>
    <property type="molecule type" value="Genomic_DNA"/>
</dbReference>
<dbReference type="RefSeq" id="WP_140996496.1">
    <property type="nucleotide sequence ID" value="NZ_VDCZ01000002.1"/>
</dbReference>
<keyword evidence="9" id="KW-1185">Reference proteome</keyword>
<gene>
    <name evidence="8" type="ORF">GOQ30_02820</name>
</gene>
<evidence type="ECO:0000256" key="3">
    <source>
        <dbReference type="ARBA" id="ARBA00022729"/>
    </source>
</evidence>
<accession>A0A6I4IER9</accession>
<feature type="region of interest" description="Disordered" evidence="5">
    <location>
        <begin position="89"/>
        <end position="112"/>
    </location>
</feature>
<feature type="compositionally biased region" description="Basic and acidic residues" evidence="5">
    <location>
        <begin position="94"/>
        <end position="105"/>
    </location>
</feature>
<feature type="region of interest" description="Disordered" evidence="5">
    <location>
        <begin position="146"/>
        <end position="172"/>
    </location>
</feature>
<dbReference type="GO" id="GO:0016787">
    <property type="term" value="F:hydrolase activity"/>
    <property type="evidence" value="ECO:0007669"/>
    <property type="project" value="UniProtKB-KW"/>
</dbReference>
<keyword evidence="4" id="KW-0378">Hydrolase</keyword>
<dbReference type="Pfam" id="PF18962">
    <property type="entry name" value="Por_Secre_tail"/>
    <property type="match status" value="1"/>
</dbReference>
<organism evidence="8 9">
    <name type="scientific">Flavobacterium profundi</name>
    <dbReference type="NCBI Taxonomy" id="1774945"/>
    <lineage>
        <taxon>Bacteria</taxon>
        <taxon>Pseudomonadati</taxon>
        <taxon>Bacteroidota</taxon>
        <taxon>Flavobacteriia</taxon>
        <taxon>Flavobacteriales</taxon>
        <taxon>Flavobacteriaceae</taxon>
        <taxon>Flavobacterium</taxon>
    </lineage>
</organism>
<comment type="caution">
    <text evidence="8">The sequence shown here is derived from an EMBL/GenBank/DDBJ whole genome shotgun (WGS) entry which is preliminary data.</text>
</comment>
<reference evidence="9" key="1">
    <citation type="submission" date="2019-05" db="EMBL/GenBank/DDBJ databases">
        <title>Flavobacterium profundi sp. nov., isolated from a deep-sea seamount.</title>
        <authorList>
            <person name="Zhang D.-C."/>
        </authorList>
    </citation>
    <scope>NUCLEOTIDE SEQUENCE [LARGE SCALE GENOMIC DNA]</scope>
    <source>
        <strain evidence="9">TP390</strain>
    </source>
</reference>
<keyword evidence="2" id="KW-0540">Nuclease</keyword>
<dbReference type="AlphaFoldDB" id="A0A6I4IER9"/>
<evidence type="ECO:0000313" key="8">
    <source>
        <dbReference type="EMBL" id="MVO08095.1"/>
    </source>
</evidence>
<feature type="domain" description="Secretion system C-terminal sorting" evidence="7">
    <location>
        <begin position="295"/>
        <end position="367"/>
    </location>
</feature>
<evidence type="ECO:0000256" key="2">
    <source>
        <dbReference type="ARBA" id="ARBA00022722"/>
    </source>
</evidence>
<protein>
    <submittedName>
        <fullName evidence="8">T9SS type A sorting domain-containing protein</fullName>
    </submittedName>
</protein>
<feature type="signal peptide" evidence="6">
    <location>
        <begin position="1"/>
        <end position="18"/>
    </location>
</feature>
<evidence type="ECO:0000256" key="1">
    <source>
        <dbReference type="ARBA" id="ARBA00006429"/>
    </source>
</evidence>
<feature type="chain" id="PRO_5026315621" evidence="6">
    <location>
        <begin position="19"/>
        <end position="368"/>
    </location>
</feature>
<evidence type="ECO:0000256" key="4">
    <source>
        <dbReference type="ARBA" id="ARBA00022801"/>
    </source>
</evidence>
<evidence type="ECO:0000313" key="9">
    <source>
        <dbReference type="Proteomes" id="UP000431264"/>
    </source>
</evidence>
<proteinExistence type="inferred from homology"/>